<keyword evidence="5" id="KW-1185">Reference proteome</keyword>
<protein>
    <submittedName>
        <fullName evidence="4">O-methyltransferase YrrM</fullName>
    </submittedName>
</protein>
<evidence type="ECO:0000313" key="4">
    <source>
        <dbReference type="EMBL" id="MDR6938648.1"/>
    </source>
</evidence>
<dbReference type="SUPFAM" id="SSF53335">
    <property type="entry name" value="S-adenosyl-L-methionine-dependent methyltransferases"/>
    <property type="match status" value="1"/>
</dbReference>
<evidence type="ECO:0000256" key="3">
    <source>
        <dbReference type="ARBA" id="ARBA00022691"/>
    </source>
</evidence>
<dbReference type="InterPro" id="IPR002935">
    <property type="entry name" value="SAM_O-MeTrfase"/>
</dbReference>
<dbReference type="PROSITE" id="PS51682">
    <property type="entry name" value="SAM_OMT_I"/>
    <property type="match status" value="1"/>
</dbReference>
<accession>A0ABU1SZW7</accession>
<organism evidence="4 5">
    <name type="scientific">Arcanobacterium hippocoleae</name>
    <dbReference type="NCBI Taxonomy" id="149017"/>
    <lineage>
        <taxon>Bacteria</taxon>
        <taxon>Bacillati</taxon>
        <taxon>Actinomycetota</taxon>
        <taxon>Actinomycetes</taxon>
        <taxon>Actinomycetales</taxon>
        <taxon>Actinomycetaceae</taxon>
        <taxon>Arcanobacterium</taxon>
    </lineage>
</organism>
<dbReference type="PANTHER" id="PTHR10509:SF85">
    <property type="entry name" value="O-METHYLTRANSFERASE RV1220C-RELATED"/>
    <property type="match status" value="1"/>
</dbReference>
<evidence type="ECO:0000256" key="2">
    <source>
        <dbReference type="ARBA" id="ARBA00022679"/>
    </source>
</evidence>
<sequence length="210" mass="22662">MTMNKAATWSYCEQVGSNASPLIDKARFEAEELGITSVNGATGQFLTTLASLPHIKTIAEIGTGTGVSALYFFNSGRDIVLTSIDIESEAQNYAREFFTAAGLRPSRYRLINGRSVDLLPRLADNSYDLVLIDGDPLEAGGDVAEAIRMLRSGGILIVLHALQDDRVADPAKRDDETVAMRNLGLDLIAAEEMETTILPLGDGIIFAIKK</sequence>
<evidence type="ECO:0000256" key="1">
    <source>
        <dbReference type="ARBA" id="ARBA00022603"/>
    </source>
</evidence>
<keyword evidence="1" id="KW-0489">Methyltransferase</keyword>
<dbReference type="InterPro" id="IPR029063">
    <property type="entry name" value="SAM-dependent_MTases_sf"/>
</dbReference>
<proteinExistence type="predicted"/>
<gene>
    <name evidence="4" type="ORF">J2S36_000191</name>
</gene>
<keyword evidence="3" id="KW-0949">S-adenosyl-L-methionine</keyword>
<dbReference type="InterPro" id="IPR050362">
    <property type="entry name" value="Cation-dep_OMT"/>
</dbReference>
<keyword evidence="2" id="KW-0808">Transferase</keyword>
<dbReference type="Gene3D" id="3.40.50.150">
    <property type="entry name" value="Vaccinia Virus protein VP39"/>
    <property type="match status" value="1"/>
</dbReference>
<dbReference type="PANTHER" id="PTHR10509">
    <property type="entry name" value="O-METHYLTRANSFERASE-RELATED"/>
    <property type="match status" value="1"/>
</dbReference>
<dbReference type="CDD" id="cd02440">
    <property type="entry name" value="AdoMet_MTases"/>
    <property type="match status" value="1"/>
</dbReference>
<dbReference type="RefSeq" id="WP_309954641.1">
    <property type="nucleotide sequence ID" value="NZ_CP136414.1"/>
</dbReference>
<evidence type="ECO:0000313" key="5">
    <source>
        <dbReference type="Proteomes" id="UP001266099"/>
    </source>
</evidence>
<dbReference type="Proteomes" id="UP001266099">
    <property type="component" value="Unassembled WGS sequence"/>
</dbReference>
<comment type="caution">
    <text evidence="4">The sequence shown here is derived from an EMBL/GenBank/DDBJ whole genome shotgun (WGS) entry which is preliminary data.</text>
</comment>
<name>A0ABU1SZW7_9ACTO</name>
<reference evidence="4 5" key="1">
    <citation type="submission" date="2023-07" db="EMBL/GenBank/DDBJ databases">
        <title>Sequencing the genomes of 1000 actinobacteria strains.</title>
        <authorList>
            <person name="Klenk H.-P."/>
        </authorList>
    </citation>
    <scope>NUCLEOTIDE SEQUENCE [LARGE SCALE GENOMIC DNA]</scope>
    <source>
        <strain evidence="4 5">DSM 15539</strain>
    </source>
</reference>
<dbReference type="Pfam" id="PF01596">
    <property type="entry name" value="Methyltransf_3"/>
    <property type="match status" value="1"/>
</dbReference>
<dbReference type="EMBL" id="JAVDUJ010000001">
    <property type="protein sequence ID" value="MDR6938648.1"/>
    <property type="molecule type" value="Genomic_DNA"/>
</dbReference>